<dbReference type="Proteomes" id="UP001296993">
    <property type="component" value="Unassembled WGS sequence"/>
</dbReference>
<evidence type="ECO:0000313" key="4">
    <source>
        <dbReference type="EMBL" id="MBP2386600.1"/>
    </source>
</evidence>
<gene>
    <name evidence="4" type="ORF">JOF47_002111</name>
</gene>
<evidence type="ECO:0000256" key="2">
    <source>
        <dbReference type="SAM" id="SignalP"/>
    </source>
</evidence>
<feature type="domain" description="GH16" evidence="3">
    <location>
        <begin position="73"/>
        <end position="306"/>
    </location>
</feature>
<dbReference type="RefSeq" id="WP_209997492.1">
    <property type="nucleotide sequence ID" value="NZ_BAAAJY010000002.1"/>
</dbReference>
<evidence type="ECO:0000259" key="3">
    <source>
        <dbReference type="PROSITE" id="PS51762"/>
    </source>
</evidence>
<dbReference type="InterPro" id="IPR050546">
    <property type="entry name" value="Glycosyl_Hydrlase_16"/>
</dbReference>
<dbReference type="Pfam" id="PF00722">
    <property type="entry name" value="Glyco_hydro_16"/>
    <property type="match status" value="1"/>
</dbReference>
<dbReference type="InterPro" id="IPR000757">
    <property type="entry name" value="Beta-glucanase-like"/>
</dbReference>
<dbReference type="PANTHER" id="PTHR10963">
    <property type="entry name" value="GLYCOSYL HYDROLASE-RELATED"/>
    <property type="match status" value="1"/>
</dbReference>
<keyword evidence="5" id="KW-1185">Reference proteome</keyword>
<dbReference type="SUPFAM" id="SSF49899">
    <property type="entry name" value="Concanavalin A-like lectins/glucanases"/>
    <property type="match status" value="1"/>
</dbReference>
<dbReference type="PANTHER" id="PTHR10963:SF55">
    <property type="entry name" value="GLYCOSIDE HYDROLASE FAMILY 16 PROTEIN"/>
    <property type="match status" value="1"/>
</dbReference>
<dbReference type="CDD" id="cd08023">
    <property type="entry name" value="GH16_laminarinase_like"/>
    <property type="match status" value="1"/>
</dbReference>
<protein>
    <submittedName>
        <fullName evidence="4">Beta-glucanase (GH16 family)</fullName>
    </submittedName>
</protein>
<reference evidence="4 5" key="1">
    <citation type="submission" date="2021-03" db="EMBL/GenBank/DDBJ databases">
        <title>Sequencing the genomes of 1000 actinobacteria strains.</title>
        <authorList>
            <person name="Klenk H.-P."/>
        </authorList>
    </citation>
    <scope>NUCLEOTIDE SEQUENCE [LARGE SCALE GENOMIC DNA]</scope>
    <source>
        <strain evidence="4 5">DSM 15797</strain>
    </source>
</reference>
<accession>A0ABS4XDR0</accession>
<evidence type="ECO:0000313" key="5">
    <source>
        <dbReference type="Proteomes" id="UP001296993"/>
    </source>
</evidence>
<proteinExistence type="inferred from homology"/>
<keyword evidence="2" id="KW-0732">Signal</keyword>
<comment type="caution">
    <text evidence="4">The sequence shown here is derived from an EMBL/GenBank/DDBJ whole genome shotgun (WGS) entry which is preliminary data.</text>
</comment>
<evidence type="ECO:0000256" key="1">
    <source>
        <dbReference type="ARBA" id="ARBA00006865"/>
    </source>
</evidence>
<dbReference type="EMBL" id="JAGIOF010000001">
    <property type="protein sequence ID" value="MBP2386600.1"/>
    <property type="molecule type" value="Genomic_DNA"/>
</dbReference>
<dbReference type="Gene3D" id="2.60.120.200">
    <property type="match status" value="1"/>
</dbReference>
<dbReference type="InterPro" id="IPR013320">
    <property type="entry name" value="ConA-like_dom_sf"/>
</dbReference>
<organism evidence="4 5">
    <name type="scientific">Paeniglutamicibacter kerguelensis</name>
    <dbReference type="NCBI Taxonomy" id="254788"/>
    <lineage>
        <taxon>Bacteria</taxon>
        <taxon>Bacillati</taxon>
        <taxon>Actinomycetota</taxon>
        <taxon>Actinomycetes</taxon>
        <taxon>Micrococcales</taxon>
        <taxon>Micrococcaceae</taxon>
        <taxon>Paeniglutamicibacter</taxon>
    </lineage>
</organism>
<name>A0ABS4XDR0_9MICC</name>
<feature type="chain" id="PRO_5045205990" evidence="2">
    <location>
        <begin position="18"/>
        <end position="306"/>
    </location>
</feature>
<feature type="signal peptide" evidence="2">
    <location>
        <begin position="1"/>
        <end position="17"/>
    </location>
</feature>
<sequence length="306" mass="33375">MFSRPWTTALGASLALAMIPLLGSSVRPQMIDDDSGSLAAAVKPGGFAMPPAAEPKERKAADGKTKGRILLDEDFDGNTLDASIWNTCHWWQEDGCTIGSNEELEWYLPEQATVSDGVLQLTAEPRAISASDGKDYSFASGMVTTGPPAHEKAPKLAFTYGKVEARFRIPTGQGLWPAIWLLPANEESRPEIDILEVLGHDAGRLRMRLHPKDREADSVGKKYVLPDGYTLAGGWHTIGVDWSPGKLVYFLDGRQVWQLVDEQVPDEPMYLVMNLAVGGSFPGAPDADTKFPAVFGIDHVRIRSND</sequence>
<comment type="similarity">
    <text evidence="1">Belongs to the glycosyl hydrolase 16 family.</text>
</comment>
<dbReference type="PROSITE" id="PS51762">
    <property type="entry name" value="GH16_2"/>
    <property type="match status" value="1"/>
</dbReference>